<evidence type="ECO:0000313" key="1">
    <source>
        <dbReference type="Proteomes" id="UP000887565"/>
    </source>
</evidence>
<sequence length="98" mass="11130">MSSSMIATLIRLCRWTSDERNTRHPDTATLTKCMKMKNLAENGNFATDNENYQLKTPCLPASWIAFSNIQGCNSSGFKSSIMPSVFFVDRLYLLVKNR</sequence>
<name>A0A915LBE1_ROMCU</name>
<dbReference type="WBParaSite" id="nRc.2.0.1.t47086-RA">
    <property type="protein sequence ID" value="nRc.2.0.1.t47086-RA"/>
    <property type="gene ID" value="nRc.2.0.1.g47086"/>
</dbReference>
<keyword evidence="1" id="KW-1185">Reference proteome</keyword>
<protein>
    <submittedName>
        <fullName evidence="2">Uncharacterized protein</fullName>
    </submittedName>
</protein>
<reference evidence="2" key="1">
    <citation type="submission" date="2022-11" db="UniProtKB">
        <authorList>
            <consortium name="WormBaseParasite"/>
        </authorList>
    </citation>
    <scope>IDENTIFICATION</scope>
</reference>
<accession>A0A915LBE1</accession>
<organism evidence="1 2">
    <name type="scientific">Romanomermis culicivorax</name>
    <name type="common">Nematode worm</name>
    <dbReference type="NCBI Taxonomy" id="13658"/>
    <lineage>
        <taxon>Eukaryota</taxon>
        <taxon>Metazoa</taxon>
        <taxon>Ecdysozoa</taxon>
        <taxon>Nematoda</taxon>
        <taxon>Enoplea</taxon>
        <taxon>Dorylaimia</taxon>
        <taxon>Mermithida</taxon>
        <taxon>Mermithoidea</taxon>
        <taxon>Mermithidae</taxon>
        <taxon>Romanomermis</taxon>
    </lineage>
</organism>
<dbReference type="Proteomes" id="UP000887565">
    <property type="component" value="Unplaced"/>
</dbReference>
<evidence type="ECO:0000313" key="2">
    <source>
        <dbReference type="WBParaSite" id="nRc.2.0.1.t47086-RA"/>
    </source>
</evidence>
<proteinExistence type="predicted"/>
<dbReference type="AlphaFoldDB" id="A0A915LBE1"/>